<evidence type="ECO:0000256" key="1">
    <source>
        <dbReference type="ARBA" id="ARBA00009902"/>
    </source>
</evidence>
<evidence type="ECO:0000256" key="4">
    <source>
        <dbReference type="RuleBase" id="RU362110"/>
    </source>
</evidence>
<dbReference type="SUPFAM" id="SSF49899">
    <property type="entry name" value="Concanavalin A-like lectins/glucanases"/>
    <property type="match status" value="1"/>
</dbReference>
<keyword evidence="2 4" id="KW-0378">Hydrolase</keyword>
<accession>A0AAV5GMG3</accession>
<dbReference type="PANTHER" id="PTHR42800:SF2">
    <property type="entry name" value="INVERTASE-RELATED"/>
    <property type="match status" value="1"/>
</dbReference>
<evidence type="ECO:0000313" key="9">
    <source>
        <dbReference type="EMBL" id="GJN93785.1"/>
    </source>
</evidence>
<dbReference type="Gene3D" id="2.60.120.560">
    <property type="entry name" value="Exo-inulinase, domain 1"/>
    <property type="match status" value="1"/>
</dbReference>
<feature type="chain" id="PRO_5043607621" description="Beta-fructofuranosidase" evidence="6">
    <location>
        <begin position="16"/>
        <end position="617"/>
    </location>
</feature>
<dbReference type="SUPFAM" id="SSF75005">
    <property type="entry name" value="Arabinanase/levansucrase/invertase"/>
    <property type="match status" value="1"/>
</dbReference>
<evidence type="ECO:0000256" key="5">
    <source>
        <dbReference type="SAM" id="MobiDB-lite"/>
    </source>
</evidence>
<dbReference type="GO" id="GO:0000324">
    <property type="term" value="C:fungal-type vacuole"/>
    <property type="evidence" value="ECO:0007669"/>
    <property type="project" value="TreeGrafter"/>
</dbReference>
<name>A0AAV5GMG3_9BASI</name>
<dbReference type="AlphaFoldDB" id="A0AAV5GMG3"/>
<dbReference type="CDD" id="cd18622">
    <property type="entry name" value="GH32_Inu-like"/>
    <property type="match status" value="1"/>
</dbReference>
<organism evidence="9 10">
    <name type="scientific">Rhodotorula paludigena</name>
    <dbReference type="NCBI Taxonomy" id="86838"/>
    <lineage>
        <taxon>Eukaryota</taxon>
        <taxon>Fungi</taxon>
        <taxon>Dikarya</taxon>
        <taxon>Basidiomycota</taxon>
        <taxon>Pucciniomycotina</taxon>
        <taxon>Microbotryomycetes</taxon>
        <taxon>Sporidiobolales</taxon>
        <taxon>Sporidiobolaceae</taxon>
        <taxon>Rhodotorula</taxon>
    </lineage>
</organism>
<dbReference type="SMART" id="SM00640">
    <property type="entry name" value="Glyco_32"/>
    <property type="match status" value="1"/>
</dbReference>
<dbReference type="InterPro" id="IPR018053">
    <property type="entry name" value="Glyco_hydro_32_AS"/>
</dbReference>
<gene>
    <name evidence="9" type="ORF">Rhopal_006843-T1</name>
</gene>
<dbReference type="InterPro" id="IPR013320">
    <property type="entry name" value="ConA-like_dom_sf"/>
</dbReference>
<dbReference type="FunFam" id="2.115.10.20:FF:000002">
    <property type="entry name" value="Invertase 2"/>
    <property type="match status" value="1"/>
</dbReference>
<evidence type="ECO:0000313" key="10">
    <source>
        <dbReference type="Proteomes" id="UP001342314"/>
    </source>
</evidence>
<reference evidence="9 10" key="1">
    <citation type="submission" date="2021-12" db="EMBL/GenBank/DDBJ databases">
        <title>High titer production of polyol ester of fatty acids by Rhodotorula paludigena BS15 towards product separation-free biomass refinery.</title>
        <authorList>
            <person name="Mano J."/>
            <person name="Ono H."/>
            <person name="Tanaka T."/>
            <person name="Naito K."/>
            <person name="Sushida H."/>
            <person name="Ike M."/>
            <person name="Tokuyasu K."/>
            <person name="Kitaoka M."/>
        </authorList>
    </citation>
    <scope>NUCLEOTIDE SEQUENCE [LARGE SCALE GENOMIC DNA]</scope>
    <source>
        <strain evidence="9 10">BS15</strain>
    </source>
</reference>
<keyword evidence="6" id="KW-0732">Signal</keyword>
<sequence length="617" mass="66065">MKLFTLAALASGASAAVIAERQVLISSAIASATATGAVPPVESASSSIISSLESVTGSATTFAGSSATASSASASSATASGAVSATGTAGSASSASASSTATSSYPTPPAAAPTGVAPEGDYSGPLRPQVHFSPPVGFMNDPNGLFRDSNGTWHLYYQYNPTELVAGNQHWGHATSPDLYTWTNQPIALFPPSEDAGMFSGSAVLDPNNTSGFFSNATEGVDNVVAIFTLFTPEKQTQDLAYSLDGGYTFELYEQNPVLDLNSTQFRDPKVFWYEPDQRWVMVVALSVEFKVQVYTSPDLKEWTLQSEFANAGDRGLQYECPNLYEVPVNGTDERRWVLYLSINPGAPLGGSVGQYFIGSFNGTHFESDDAAVRYDGFASDYYAEQAFYNTGDEAIAIGWASNWKTTNLVPTGAEGWRSTMGLPRRHTLVNYTRLGYVLTSEPYQLETVHNASLLGNGTETATLSGNDSVEVDFDAPAVHFALEVSLPDNSTSLLSDNSTLTMRLVSSSTNESLLMGYYYGGSNAGTSWVSRAETDGFSHPLFNEKFSHTGVDLATRFDGVWDRSILEFFVDNGTFHADATAFPTALVDRFEVATDGMPDGAEVTLRLWGLRSTWEQ</sequence>
<evidence type="ECO:0000259" key="8">
    <source>
        <dbReference type="Pfam" id="PF08244"/>
    </source>
</evidence>
<dbReference type="InterPro" id="IPR023296">
    <property type="entry name" value="Glyco_hydro_beta-prop_sf"/>
</dbReference>
<dbReference type="InterPro" id="IPR013148">
    <property type="entry name" value="Glyco_hydro_32_N"/>
</dbReference>
<feature type="domain" description="Glycosyl hydrolase family 32 C-terminal" evidence="8">
    <location>
        <begin position="467"/>
        <end position="594"/>
    </location>
</feature>
<evidence type="ECO:0008006" key="11">
    <source>
        <dbReference type="Google" id="ProtNLM"/>
    </source>
</evidence>
<feature type="region of interest" description="Disordered" evidence="5">
    <location>
        <begin position="88"/>
        <end position="129"/>
    </location>
</feature>
<dbReference type="GO" id="GO:0004575">
    <property type="term" value="F:sucrose alpha-glucosidase activity"/>
    <property type="evidence" value="ECO:0007669"/>
    <property type="project" value="TreeGrafter"/>
</dbReference>
<dbReference type="PROSITE" id="PS00609">
    <property type="entry name" value="GLYCOSYL_HYDROL_F32"/>
    <property type="match status" value="1"/>
</dbReference>
<dbReference type="Proteomes" id="UP001342314">
    <property type="component" value="Unassembled WGS sequence"/>
</dbReference>
<feature type="domain" description="Glycosyl hydrolase family 32 N-terminal" evidence="7">
    <location>
        <begin position="131"/>
        <end position="431"/>
    </location>
</feature>
<evidence type="ECO:0000256" key="3">
    <source>
        <dbReference type="ARBA" id="ARBA00023295"/>
    </source>
</evidence>
<dbReference type="InterPro" id="IPR001362">
    <property type="entry name" value="Glyco_hydro_32"/>
</dbReference>
<dbReference type="GO" id="GO:0005987">
    <property type="term" value="P:sucrose catabolic process"/>
    <property type="evidence" value="ECO:0007669"/>
    <property type="project" value="TreeGrafter"/>
</dbReference>
<keyword evidence="3 4" id="KW-0326">Glycosidase</keyword>
<feature type="signal peptide" evidence="6">
    <location>
        <begin position="1"/>
        <end position="15"/>
    </location>
</feature>
<proteinExistence type="inferred from homology"/>
<comment type="caution">
    <text evidence="9">The sequence shown here is derived from an EMBL/GenBank/DDBJ whole genome shotgun (WGS) entry which is preliminary data.</text>
</comment>
<comment type="similarity">
    <text evidence="1 4">Belongs to the glycosyl hydrolase 32 family.</text>
</comment>
<evidence type="ECO:0000256" key="6">
    <source>
        <dbReference type="SAM" id="SignalP"/>
    </source>
</evidence>
<dbReference type="Pfam" id="PF08244">
    <property type="entry name" value="Glyco_hydro_32C"/>
    <property type="match status" value="1"/>
</dbReference>
<dbReference type="EMBL" id="BQKY01000015">
    <property type="protein sequence ID" value="GJN93785.1"/>
    <property type="molecule type" value="Genomic_DNA"/>
</dbReference>
<dbReference type="PANTHER" id="PTHR42800">
    <property type="entry name" value="EXOINULINASE INUD (AFU_ORTHOLOGUE AFUA_5G00480)"/>
    <property type="match status" value="1"/>
</dbReference>
<dbReference type="Pfam" id="PF00251">
    <property type="entry name" value="Glyco_hydro_32N"/>
    <property type="match status" value="1"/>
</dbReference>
<evidence type="ECO:0000259" key="7">
    <source>
        <dbReference type="Pfam" id="PF00251"/>
    </source>
</evidence>
<keyword evidence="10" id="KW-1185">Reference proteome</keyword>
<dbReference type="InterPro" id="IPR013189">
    <property type="entry name" value="Glyco_hydro_32_C"/>
</dbReference>
<evidence type="ECO:0000256" key="2">
    <source>
        <dbReference type="ARBA" id="ARBA00022801"/>
    </source>
</evidence>
<dbReference type="Gene3D" id="2.115.10.20">
    <property type="entry name" value="Glycosyl hydrolase domain, family 43"/>
    <property type="match status" value="1"/>
</dbReference>
<protein>
    <recommendedName>
        <fullName evidence="11">Beta-fructofuranosidase</fullName>
    </recommendedName>
</protein>
<feature type="compositionally biased region" description="Low complexity" evidence="5">
    <location>
        <begin position="88"/>
        <end position="105"/>
    </location>
</feature>